<evidence type="ECO:0000256" key="2">
    <source>
        <dbReference type="ARBA" id="ARBA00022475"/>
    </source>
</evidence>
<dbReference type="EMBL" id="BBSA01000016">
    <property type="protein sequence ID" value="GAM64996.1"/>
    <property type="molecule type" value="Genomic_DNA"/>
</dbReference>
<dbReference type="CDD" id="cd03301">
    <property type="entry name" value="ABC_MalK_N"/>
    <property type="match status" value="1"/>
</dbReference>
<name>A0A0B8PFA3_9VIBR</name>
<dbReference type="GO" id="GO:0055052">
    <property type="term" value="C:ATP-binding cassette (ABC) transporter complex, substrate-binding subunit-containing"/>
    <property type="evidence" value="ECO:0007669"/>
    <property type="project" value="TreeGrafter"/>
</dbReference>
<dbReference type="Gene3D" id="2.40.50.100">
    <property type="match status" value="1"/>
</dbReference>
<dbReference type="InterPro" id="IPR012340">
    <property type="entry name" value="NA-bd_OB-fold"/>
</dbReference>
<keyword evidence="5" id="KW-0547">Nucleotide-binding</keyword>
<dbReference type="PROSITE" id="PS00211">
    <property type="entry name" value="ABC_TRANSPORTER_1"/>
    <property type="match status" value="1"/>
</dbReference>
<dbReference type="InterPro" id="IPR017871">
    <property type="entry name" value="ABC_transporter-like_CS"/>
</dbReference>
<sequence>MADIKLTNLVKAYGKTEIIHGVDLDIKDGEFVVFVGPSGCGKSTLLRLIAGLEEITSGTLEIDGEVVNHVDPAERGIAMVFQTYALYPHMTVEENMGFSLRMNGVDKGIVHTKVMAAAKALQLEELLKRKPKELSGGQRQRVAIGRAIVRDPKVFLFDEPLSNLDAELRVDMRLQIASLHEELKNTMIYVTHDQVEAMTLADKIVVLRLGNIEQVGSPLELYNRPANEFVAGFIGSPKMNIVPATVVETSNSALTIRTPDQQVFTIESDTTGINQGDKVNFGVRPEHLFIDKKGEHTLHFTTHAVERLGNSTYLFGQVGGYDNFKVHVGGDMDVKRGDELELNFDLNNCHLFSDGKCITNL</sequence>
<proteinExistence type="predicted"/>
<keyword evidence="7" id="KW-0472">Membrane</keyword>
<accession>A0A0B8PFA3</accession>
<keyword evidence="3" id="KW-0997">Cell inner membrane</keyword>
<dbReference type="AlphaFoldDB" id="A0A0B8PFA3"/>
<keyword evidence="4" id="KW-0762">Sugar transport</keyword>
<dbReference type="Pfam" id="PF00005">
    <property type="entry name" value="ABC_tran"/>
    <property type="match status" value="1"/>
</dbReference>
<evidence type="ECO:0000256" key="3">
    <source>
        <dbReference type="ARBA" id="ARBA00022519"/>
    </source>
</evidence>
<dbReference type="SMART" id="SM00382">
    <property type="entry name" value="AAA"/>
    <property type="match status" value="1"/>
</dbReference>
<keyword evidence="6 9" id="KW-0067">ATP-binding</keyword>
<evidence type="ECO:0000256" key="5">
    <source>
        <dbReference type="ARBA" id="ARBA00022741"/>
    </source>
</evidence>
<dbReference type="PANTHER" id="PTHR43875:SF3">
    <property type="entry name" value="MALTOSE_MALTODEXTRIN IMPORT ATP-BINDING PROTEIN MALK"/>
    <property type="match status" value="1"/>
</dbReference>
<gene>
    <name evidence="9" type="ORF">JCM19232_40</name>
</gene>
<keyword evidence="1" id="KW-0813">Transport</keyword>
<dbReference type="InterPro" id="IPR040582">
    <property type="entry name" value="OB_MalK-like"/>
</dbReference>
<evidence type="ECO:0000256" key="7">
    <source>
        <dbReference type="ARBA" id="ARBA00023136"/>
    </source>
</evidence>
<protein>
    <submittedName>
        <fullName evidence="9">ATP-binding protein malK</fullName>
    </submittedName>
</protein>
<dbReference type="Proteomes" id="UP000031670">
    <property type="component" value="Unassembled WGS sequence"/>
</dbReference>
<dbReference type="Gene3D" id="2.40.50.140">
    <property type="entry name" value="Nucleic acid-binding proteins"/>
    <property type="match status" value="1"/>
</dbReference>
<dbReference type="GO" id="GO:1990060">
    <property type="term" value="C:maltose transport complex"/>
    <property type="evidence" value="ECO:0007669"/>
    <property type="project" value="TreeGrafter"/>
</dbReference>
<evidence type="ECO:0000259" key="8">
    <source>
        <dbReference type="PROSITE" id="PS50893"/>
    </source>
</evidence>
<dbReference type="InterPro" id="IPR027417">
    <property type="entry name" value="P-loop_NTPase"/>
</dbReference>
<dbReference type="SUPFAM" id="SSF50331">
    <property type="entry name" value="MOP-like"/>
    <property type="match status" value="1"/>
</dbReference>
<evidence type="ECO:0000256" key="1">
    <source>
        <dbReference type="ARBA" id="ARBA00022448"/>
    </source>
</evidence>
<dbReference type="FunFam" id="3.40.50.300:FF:000042">
    <property type="entry name" value="Maltose/maltodextrin ABC transporter, ATP-binding protein"/>
    <property type="match status" value="1"/>
</dbReference>
<dbReference type="PROSITE" id="PS50893">
    <property type="entry name" value="ABC_TRANSPORTER_2"/>
    <property type="match status" value="1"/>
</dbReference>
<dbReference type="InterPro" id="IPR008995">
    <property type="entry name" value="Mo/tungstate-bd_C_term_dom"/>
</dbReference>
<dbReference type="SUPFAM" id="SSF52540">
    <property type="entry name" value="P-loop containing nucleoside triphosphate hydrolases"/>
    <property type="match status" value="1"/>
</dbReference>
<dbReference type="GO" id="GO:0005524">
    <property type="term" value="F:ATP binding"/>
    <property type="evidence" value="ECO:0007669"/>
    <property type="project" value="UniProtKB-KW"/>
</dbReference>
<keyword evidence="2" id="KW-1003">Cell membrane</keyword>
<dbReference type="Gene3D" id="3.40.50.300">
    <property type="entry name" value="P-loop containing nucleotide triphosphate hydrolases"/>
    <property type="match status" value="1"/>
</dbReference>
<reference evidence="9 10" key="2">
    <citation type="submission" date="2015-01" db="EMBL/GenBank/DDBJ databases">
        <authorList>
            <consortium name="NBRP consortium"/>
            <person name="Sawabe T."/>
            <person name="Meirelles P."/>
            <person name="Feng G."/>
            <person name="Sayaka M."/>
            <person name="Hattori M."/>
            <person name="Ohkuma M."/>
        </authorList>
    </citation>
    <scope>NUCLEOTIDE SEQUENCE [LARGE SCALE GENOMIC DNA]</scope>
    <source>
        <strain evidence="9 10">JCM19232</strain>
    </source>
</reference>
<dbReference type="NCBIfam" id="NF008653">
    <property type="entry name" value="PRK11650.1"/>
    <property type="match status" value="1"/>
</dbReference>
<dbReference type="InterPro" id="IPR047641">
    <property type="entry name" value="ABC_transpr_MalK/UgpC-like"/>
</dbReference>
<dbReference type="GO" id="GO:0015423">
    <property type="term" value="F:ABC-type maltose transporter activity"/>
    <property type="evidence" value="ECO:0007669"/>
    <property type="project" value="TreeGrafter"/>
</dbReference>
<feature type="domain" description="ABC transporter" evidence="8">
    <location>
        <begin position="4"/>
        <end position="234"/>
    </location>
</feature>
<evidence type="ECO:0000313" key="10">
    <source>
        <dbReference type="Proteomes" id="UP000031670"/>
    </source>
</evidence>
<reference evidence="9 10" key="1">
    <citation type="submission" date="2015-01" db="EMBL/GenBank/DDBJ databases">
        <title>Vibrio sp. C5 JCM 19232 whole genome shotgun sequence.</title>
        <authorList>
            <person name="Sawabe T."/>
            <person name="Meirelles P."/>
            <person name="Feng G."/>
            <person name="Sayaka M."/>
            <person name="Hattori M."/>
            <person name="Ohkuma M."/>
        </authorList>
    </citation>
    <scope>NUCLEOTIDE SEQUENCE [LARGE SCALE GENOMIC DNA]</scope>
    <source>
        <strain evidence="9 10">JCM19232</strain>
    </source>
</reference>
<dbReference type="GO" id="GO:0016887">
    <property type="term" value="F:ATP hydrolysis activity"/>
    <property type="evidence" value="ECO:0007669"/>
    <property type="project" value="InterPro"/>
</dbReference>
<organism evidence="9 10">
    <name type="scientific">Vibrio ishigakensis</name>
    <dbReference type="NCBI Taxonomy" id="1481914"/>
    <lineage>
        <taxon>Bacteria</taxon>
        <taxon>Pseudomonadati</taxon>
        <taxon>Pseudomonadota</taxon>
        <taxon>Gammaproteobacteria</taxon>
        <taxon>Vibrionales</taxon>
        <taxon>Vibrionaceae</taxon>
        <taxon>Vibrio</taxon>
    </lineage>
</organism>
<evidence type="ECO:0000256" key="4">
    <source>
        <dbReference type="ARBA" id="ARBA00022597"/>
    </source>
</evidence>
<evidence type="ECO:0000313" key="9">
    <source>
        <dbReference type="EMBL" id="GAM64996.1"/>
    </source>
</evidence>
<evidence type="ECO:0000256" key="6">
    <source>
        <dbReference type="ARBA" id="ARBA00022840"/>
    </source>
</evidence>
<dbReference type="InterPro" id="IPR003593">
    <property type="entry name" value="AAA+_ATPase"/>
</dbReference>
<dbReference type="Pfam" id="PF17912">
    <property type="entry name" value="OB_MalK"/>
    <property type="match status" value="1"/>
</dbReference>
<dbReference type="InterPro" id="IPR015855">
    <property type="entry name" value="ABC_transpr_MalK-like"/>
</dbReference>
<comment type="caution">
    <text evidence="9">The sequence shown here is derived from an EMBL/GenBank/DDBJ whole genome shotgun (WGS) entry which is preliminary data.</text>
</comment>
<dbReference type="PANTHER" id="PTHR43875">
    <property type="entry name" value="MALTODEXTRIN IMPORT ATP-BINDING PROTEIN MSMX"/>
    <property type="match status" value="1"/>
</dbReference>
<dbReference type="InterPro" id="IPR003439">
    <property type="entry name" value="ABC_transporter-like_ATP-bd"/>
</dbReference>